<evidence type="ECO:0000256" key="11">
    <source>
        <dbReference type="ARBA" id="ARBA00022989"/>
    </source>
</evidence>
<dbReference type="InterPro" id="IPR003959">
    <property type="entry name" value="ATPase_AAA_core"/>
</dbReference>
<keyword evidence="4 15" id="KW-0645">Protease</keyword>
<dbReference type="PANTHER" id="PTHR23076:SF97">
    <property type="entry name" value="ATP-DEPENDENT ZINC METALLOPROTEASE YME1L1"/>
    <property type="match status" value="1"/>
</dbReference>
<feature type="compositionally biased region" description="Basic and acidic residues" evidence="17">
    <location>
        <begin position="594"/>
        <end position="611"/>
    </location>
</feature>
<evidence type="ECO:0000256" key="16">
    <source>
        <dbReference type="RuleBase" id="RU003651"/>
    </source>
</evidence>
<evidence type="ECO:0000313" key="20">
    <source>
        <dbReference type="Proteomes" id="UP000198672"/>
    </source>
</evidence>
<evidence type="ECO:0000256" key="1">
    <source>
        <dbReference type="ARBA" id="ARBA00004370"/>
    </source>
</evidence>
<evidence type="ECO:0000256" key="7">
    <source>
        <dbReference type="ARBA" id="ARBA00022741"/>
    </source>
</evidence>
<evidence type="ECO:0000256" key="13">
    <source>
        <dbReference type="ARBA" id="ARBA00023136"/>
    </source>
</evidence>
<keyword evidence="10 15" id="KW-0067">ATP-binding</keyword>
<dbReference type="GO" id="GO:0005886">
    <property type="term" value="C:plasma membrane"/>
    <property type="evidence" value="ECO:0007669"/>
    <property type="project" value="UniProtKB-SubCell"/>
</dbReference>
<dbReference type="SMART" id="SM00382">
    <property type="entry name" value="AAA"/>
    <property type="match status" value="1"/>
</dbReference>
<evidence type="ECO:0000259" key="18">
    <source>
        <dbReference type="SMART" id="SM00382"/>
    </source>
</evidence>
<gene>
    <name evidence="15" type="primary">ftsH</name>
    <name evidence="19" type="ORF">SAMN05421644_10734</name>
</gene>
<comment type="similarity">
    <text evidence="16">Belongs to the AAA ATPase family.</text>
</comment>
<dbReference type="Pfam" id="PF00004">
    <property type="entry name" value="AAA"/>
    <property type="match status" value="1"/>
</dbReference>
<keyword evidence="12 15" id="KW-0482">Metalloprotease</keyword>
<keyword evidence="11 15" id="KW-1133">Transmembrane helix</keyword>
<evidence type="ECO:0000256" key="4">
    <source>
        <dbReference type="ARBA" id="ARBA00022670"/>
    </source>
</evidence>
<dbReference type="GO" id="GO:0008270">
    <property type="term" value="F:zinc ion binding"/>
    <property type="evidence" value="ECO:0007669"/>
    <property type="project" value="UniProtKB-UniRule"/>
</dbReference>
<evidence type="ECO:0000256" key="5">
    <source>
        <dbReference type="ARBA" id="ARBA00022692"/>
    </source>
</evidence>
<comment type="subcellular location">
    <subcellularLocation>
        <location evidence="15">Cell membrane</location>
        <topology evidence="15">Multi-pass membrane protein</topology>
        <orientation evidence="15">Cytoplasmic side</orientation>
    </subcellularLocation>
    <subcellularLocation>
        <location evidence="1">Membrane</location>
    </subcellularLocation>
</comment>
<evidence type="ECO:0000256" key="17">
    <source>
        <dbReference type="SAM" id="MobiDB-lite"/>
    </source>
</evidence>
<accession>A0A1H3CW52</accession>
<keyword evidence="3 15" id="KW-1003">Cell membrane</keyword>
<dbReference type="GO" id="GO:0004176">
    <property type="term" value="F:ATP-dependent peptidase activity"/>
    <property type="evidence" value="ECO:0007669"/>
    <property type="project" value="InterPro"/>
</dbReference>
<keyword evidence="6 15" id="KW-0479">Metal-binding</keyword>
<comment type="function">
    <text evidence="15">Acts as a processive, ATP-dependent zinc metallopeptidase for both cytoplasmic and membrane proteins. Plays a role in the quality control of integral membrane proteins.</text>
</comment>
<feature type="binding site" evidence="15">
    <location>
        <begin position="192"/>
        <end position="199"/>
    </location>
    <ligand>
        <name>ATP</name>
        <dbReference type="ChEBI" id="CHEBI:30616"/>
    </ligand>
</feature>
<dbReference type="GO" id="GO:0005524">
    <property type="term" value="F:ATP binding"/>
    <property type="evidence" value="ECO:0007669"/>
    <property type="project" value="UniProtKB-UniRule"/>
</dbReference>
<dbReference type="STRING" id="61595.SAMN05421644_10734"/>
<keyword evidence="5 15" id="KW-0812">Transmembrane</keyword>
<dbReference type="FunFam" id="1.10.8.60:FF:000001">
    <property type="entry name" value="ATP-dependent zinc metalloprotease FtsH"/>
    <property type="match status" value="1"/>
</dbReference>
<dbReference type="Pfam" id="PF01434">
    <property type="entry name" value="Peptidase_M41"/>
    <property type="match status" value="1"/>
</dbReference>
<keyword evidence="13 15" id="KW-0472">Membrane</keyword>
<evidence type="ECO:0000256" key="9">
    <source>
        <dbReference type="ARBA" id="ARBA00022833"/>
    </source>
</evidence>
<dbReference type="InterPro" id="IPR003960">
    <property type="entry name" value="ATPase_AAA_CS"/>
</dbReference>
<dbReference type="FunFam" id="3.40.50.300:FF:000001">
    <property type="entry name" value="ATP-dependent zinc metalloprotease FtsH"/>
    <property type="match status" value="1"/>
</dbReference>
<dbReference type="Pfam" id="PF06480">
    <property type="entry name" value="FtsH_ext"/>
    <property type="match status" value="1"/>
</dbReference>
<feature type="active site" evidence="15">
    <location>
        <position position="415"/>
    </location>
</feature>
<dbReference type="OrthoDB" id="9809379at2"/>
<comment type="cofactor">
    <cofactor evidence="15">
        <name>Zn(2+)</name>
        <dbReference type="ChEBI" id="CHEBI:29105"/>
    </cofactor>
    <text evidence="15">Binds 1 zinc ion per subunit.</text>
</comment>
<evidence type="ECO:0000256" key="15">
    <source>
        <dbReference type="HAMAP-Rule" id="MF_01458"/>
    </source>
</evidence>
<dbReference type="EC" id="3.4.24.-" evidence="15"/>
<dbReference type="Gene3D" id="1.20.58.760">
    <property type="entry name" value="Peptidase M41"/>
    <property type="match status" value="1"/>
</dbReference>
<evidence type="ECO:0000256" key="6">
    <source>
        <dbReference type="ARBA" id="ARBA00022723"/>
    </source>
</evidence>
<comment type="similarity">
    <text evidence="2 15">In the C-terminal section; belongs to the peptidase M41 family.</text>
</comment>
<feature type="binding site" evidence="15">
    <location>
        <position position="418"/>
    </location>
    <ligand>
        <name>Zn(2+)</name>
        <dbReference type="ChEBI" id="CHEBI:29105"/>
        <note>catalytic</note>
    </ligand>
</feature>
<dbReference type="PROSITE" id="PS00674">
    <property type="entry name" value="AAA"/>
    <property type="match status" value="1"/>
</dbReference>
<keyword evidence="7 15" id="KW-0547">Nucleotide-binding</keyword>
<feature type="region of interest" description="Disordered" evidence="17">
    <location>
        <begin position="594"/>
        <end position="636"/>
    </location>
</feature>
<dbReference type="HAMAP" id="MF_01458">
    <property type="entry name" value="FtsH"/>
    <property type="match status" value="1"/>
</dbReference>
<evidence type="ECO:0000256" key="8">
    <source>
        <dbReference type="ARBA" id="ARBA00022801"/>
    </source>
</evidence>
<keyword evidence="19" id="KW-0132">Cell division</keyword>
<dbReference type="GO" id="GO:0016887">
    <property type="term" value="F:ATP hydrolysis activity"/>
    <property type="evidence" value="ECO:0007669"/>
    <property type="project" value="UniProtKB-UniRule"/>
</dbReference>
<dbReference type="GO" id="GO:0030163">
    <property type="term" value="P:protein catabolic process"/>
    <property type="evidence" value="ECO:0007669"/>
    <property type="project" value="UniProtKB-UniRule"/>
</dbReference>
<dbReference type="InterPro" id="IPR000642">
    <property type="entry name" value="Peptidase_M41"/>
</dbReference>
<dbReference type="AlphaFoldDB" id="A0A1H3CW52"/>
<dbReference type="InterPro" id="IPR027417">
    <property type="entry name" value="P-loop_NTPase"/>
</dbReference>
<dbReference type="NCBIfam" id="NF008004">
    <property type="entry name" value="PRK10733.1"/>
    <property type="match status" value="1"/>
</dbReference>
<comment type="caution">
    <text evidence="15">Lacks conserved residue(s) required for the propagation of feature annotation.</text>
</comment>
<feature type="binding site" evidence="15">
    <location>
        <position position="492"/>
    </location>
    <ligand>
        <name>Zn(2+)</name>
        <dbReference type="ChEBI" id="CHEBI:29105"/>
        <note>catalytic</note>
    </ligand>
</feature>
<dbReference type="Proteomes" id="UP000198672">
    <property type="component" value="Unassembled WGS sequence"/>
</dbReference>
<dbReference type="GO" id="GO:0004222">
    <property type="term" value="F:metalloendopeptidase activity"/>
    <property type="evidence" value="ECO:0007669"/>
    <property type="project" value="InterPro"/>
</dbReference>
<keyword evidence="19" id="KW-0131">Cell cycle</keyword>
<dbReference type="Gene3D" id="1.10.8.60">
    <property type="match status" value="1"/>
</dbReference>
<organism evidence="19 20">
    <name type="scientific">Allochromatium warmingii</name>
    <name type="common">Chromatium warmingii</name>
    <dbReference type="NCBI Taxonomy" id="61595"/>
    <lineage>
        <taxon>Bacteria</taxon>
        <taxon>Pseudomonadati</taxon>
        <taxon>Pseudomonadota</taxon>
        <taxon>Gammaproteobacteria</taxon>
        <taxon>Chromatiales</taxon>
        <taxon>Chromatiaceae</taxon>
        <taxon>Allochromatium</taxon>
    </lineage>
</organism>
<dbReference type="GO" id="GO:0006508">
    <property type="term" value="P:proteolysis"/>
    <property type="evidence" value="ECO:0007669"/>
    <property type="project" value="UniProtKB-KW"/>
</dbReference>
<dbReference type="InterPro" id="IPR005936">
    <property type="entry name" value="FtsH"/>
</dbReference>
<evidence type="ECO:0000256" key="14">
    <source>
        <dbReference type="ARBA" id="ARBA00061570"/>
    </source>
</evidence>
<dbReference type="RefSeq" id="WP_091332392.1">
    <property type="nucleotide sequence ID" value="NZ_FNOW01000007.1"/>
</dbReference>
<keyword evidence="8 15" id="KW-0378">Hydrolase</keyword>
<dbReference type="InterPro" id="IPR003593">
    <property type="entry name" value="AAA+_ATPase"/>
</dbReference>
<evidence type="ECO:0000256" key="12">
    <source>
        <dbReference type="ARBA" id="ARBA00023049"/>
    </source>
</evidence>
<evidence type="ECO:0000256" key="3">
    <source>
        <dbReference type="ARBA" id="ARBA00022475"/>
    </source>
</evidence>
<dbReference type="SUPFAM" id="SSF140990">
    <property type="entry name" value="FtsH protease domain-like"/>
    <property type="match status" value="1"/>
</dbReference>
<dbReference type="FunFam" id="1.20.58.760:FF:000001">
    <property type="entry name" value="ATP-dependent zinc metalloprotease FtsH"/>
    <property type="match status" value="1"/>
</dbReference>
<comment type="similarity">
    <text evidence="14 15">In the central section; belongs to the AAA ATPase family.</text>
</comment>
<dbReference type="SUPFAM" id="SSF52540">
    <property type="entry name" value="P-loop containing nucleoside triphosphate hydrolases"/>
    <property type="match status" value="1"/>
</dbReference>
<dbReference type="Gene3D" id="3.30.720.210">
    <property type="match status" value="1"/>
</dbReference>
<dbReference type="GO" id="GO:0051301">
    <property type="term" value="P:cell division"/>
    <property type="evidence" value="ECO:0007669"/>
    <property type="project" value="UniProtKB-KW"/>
</dbReference>
<dbReference type="Pfam" id="PF17862">
    <property type="entry name" value="AAA_lid_3"/>
    <property type="match status" value="1"/>
</dbReference>
<protein>
    <recommendedName>
        <fullName evidence="15">ATP-dependent zinc metalloprotease FtsH</fullName>
        <ecNumber evidence="15">3.4.24.-</ecNumber>
    </recommendedName>
</protein>
<feature type="domain" description="AAA+ ATPase" evidence="18">
    <location>
        <begin position="184"/>
        <end position="323"/>
    </location>
</feature>
<dbReference type="InterPro" id="IPR041569">
    <property type="entry name" value="AAA_lid_3"/>
</dbReference>
<keyword evidence="9 15" id="KW-0862">Zinc</keyword>
<feature type="transmembrane region" description="Helical" evidence="15">
    <location>
        <begin position="97"/>
        <end position="119"/>
    </location>
</feature>
<dbReference type="InterPro" id="IPR011546">
    <property type="entry name" value="Pept_M41_FtsH_extracell"/>
</dbReference>
<feature type="binding site" evidence="15">
    <location>
        <position position="414"/>
    </location>
    <ligand>
        <name>Zn(2+)</name>
        <dbReference type="ChEBI" id="CHEBI:29105"/>
        <note>catalytic</note>
    </ligand>
</feature>
<dbReference type="NCBIfam" id="TIGR01241">
    <property type="entry name" value="FtsH_fam"/>
    <property type="match status" value="1"/>
</dbReference>
<reference evidence="20" key="1">
    <citation type="submission" date="2016-10" db="EMBL/GenBank/DDBJ databases">
        <authorList>
            <person name="Varghese N."/>
            <person name="Submissions S."/>
        </authorList>
    </citation>
    <scope>NUCLEOTIDE SEQUENCE [LARGE SCALE GENOMIC DNA]</scope>
    <source>
        <strain evidence="20">DSM 173</strain>
    </source>
</reference>
<dbReference type="EMBL" id="FNOW01000007">
    <property type="protein sequence ID" value="SDX58371.1"/>
    <property type="molecule type" value="Genomic_DNA"/>
</dbReference>
<comment type="subunit">
    <text evidence="15">Homohexamer.</text>
</comment>
<evidence type="ECO:0000256" key="2">
    <source>
        <dbReference type="ARBA" id="ARBA00010044"/>
    </source>
</evidence>
<proteinExistence type="inferred from homology"/>
<dbReference type="PANTHER" id="PTHR23076">
    <property type="entry name" value="METALLOPROTEASE M41 FTSH"/>
    <property type="match status" value="1"/>
</dbReference>
<dbReference type="InterPro" id="IPR037219">
    <property type="entry name" value="Peptidase_M41-like"/>
</dbReference>
<name>A0A1H3CW52_ALLWA</name>
<dbReference type="CDD" id="cd19501">
    <property type="entry name" value="RecA-like_FtsH"/>
    <property type="match status" value="1"/>
</dbReference>
<keyword evidence="20" id="KW-1185">Reference proteome</keyword>
<evidence type="ECO:0000313" key="19">
    <source>
        <dbReference type="EMBL" id="SDX58371.1"/>
    </source>
</evidence>
<dbReference type="Gene3D" id="3.40.50.300">
    <property type="entry name" value="P-loop containing nucleotide triphosphate hydrolases"/>
    <property type="match status" value="1"/>
</dbReference>
<sequence length="636" mass="70343">MAKNLLLWVVIAIVLMSVFNNFTATHSTPRDLDYSDFIEQVKQGGVKEVTIQGRVIEGVTEAGQRFHTYSPGDDGLVGDLLNHNVIIKAAPPEEQSLLMQLLINWFPLLLLVALWIFFMRQMQGGAGGRGAMSFGKSRARMLSEDQVKVTFQDVAGAEEAKEEVVEMVDFLKDPAKFQKLGGKIPKGVLMVGPPGTGKTLLARAIAGEAKVPFFTISGSDFVEMFVGVGASRVRDMFEQAKKHAPCIIFIDEIDAVGRHRGAGLGGGHDEREQTLNQLLVEMDGFEGNEGVIVIAATNRPDVLDPALLRPGRFDRQVVVPLPDVRGREQILKVHMRKIPAAENVKASILARGTPGFSGADLANLVNEAALFAARANKKLVEMSDMEQAKDKILMGAERRSMVMTEEEKRLTAYHESGHAIVGRLVPDHDPVHKVSIIPRGRALGVTLFLPEDDRFSYSKQRLESNISSLFGGRCAEELIFGADSVTTGAQNDIHRATEIARNMVTKWGLSDRLGPLAYSEEEQEVFLGHSVTQHKSVSDETSHLIDEEIRRVIDRNYVRALNLLREHLEQLHAMAAALMKYETIDASQIDDILAGREPRPPRDWEDDEPHRRVPTQHAQKDDSDDGFEVGRPAGEH</sequence>
<evidence type="ECO:0000256" key="10">
    <source>
        <dbReference type="ARBA" id="ARBA00022840"/>
    </source>
</evidence>